<reference evidence="3" key="1">
    <citation type="journal article" date="2019" name="Int. J. Syst. Evol. Microbiol.">
        <title>The Global Catalogue of Microorganisms (GCM) 10K type strain sequencing project: providing services to taxonomists for standard genome sequencing and annotation.</title>
        <authorList>
            <consortium name="The Broad Institute Genomics Platform"/>
            <consortium name="The Broad Institute Genome Sequencing Center for Infectious Disease"/>
            <person name="Wu L."/>
            <person name="Ma J."/>
        </authorList>
    </citation>
    <scope>NUCLEOTIDE SEQUENCE [LARGE SCALE GENOMIC DNA]</scope>
    <source>
        <strain evidence="3">JCM 3146</strain>
    </source>
</reference>
<dbReference type="InterPro" id="IPR010982">
    <property type="entry name" value="Lambda_DNA-bd_dom_sf"/>
</dbReference>
<keyword evidence="3" id="KW-1185">Reference proteome</keyword>
<evidence type="ECO:0000259" key="1">
    <source>
        <dbReference type="PROSITE" id="PS50943"/>
    </source>
</evidence>
<dbReference type="Gene3D" id="1.10.260.40">
    <property type="entry name" value="lambda repressor-like DNA-binding domains"/>
    <property type="match status" value="1"/>
</dbReference>
<protein>
    <recommendedName>
        <fullName evidence="1">HTH cro/C1-type domain-containing protein</fullName>
    </recommendedName>
</protein>
<dbReference type="EMBL" id="BAAABM010000037">
    <property type="protein sequence ID" value="GAA0347697.1"/>
    <property type="molecule type" value="Genomic_DNA"/>
</dbReference>
<dbReference type="InterPro" id="IPR001387">
    <property type="entry name" value="Cro/C1-type_HTH"/>
</dbReference>
<gene>
    <name evidence="2" type="ORF">GCM10010151_41740</name>
</gene>
<dbReference type="Proteomes" id="UP001501822">
    <property type="component" value="Unassembled WGS sequence"/>
</dbReference>
<evidence type="ECO:0000313" key="3">
    <source>
        <dbReference type="Proteomes" id="UP001501822"/>
    </source>
</evidence>
<accession>A0ABP3GKS2</accession>
<dbReference type="RefSeq" id="WP_252801266.1">
    <property type="nucleotide sequence ID" value="NZ_BAAABM010000037.1"/>
</dbReference>
<comment type="caution">
    <text evidence="2">The sequence shown here is derived from an EMBL/GenBank/DDBJ whole genome shotgun (WGS) entry which is preliminary data.</text>
</comment>
<sequence length="381" mass="41133">MEKVAIGAAVEARYKQLGLTQDTLAFLAGVSNSTIRNVLHSRVNVARTWPRVERALGWVHGSLSALRDGDAPEEVLPLEALKSLQSAILRKAAAADDDEAMDIAAGLYEELVNALQRFSTGNGSGYEVRELIDDAWDALNEYLSPAEAEPLLDGFRDFAWRGPSVNIRASLQSAASAKGSLHRSTSVDLSGPAMQEADILESPHARVSQVAFTAPSPAASRADNDELVAEIGDGEVSLWRIGGGVKLGLAKLNMGIPVSSEALRLLTKDDLWVIANAIEAQVTVLARSLTAAHSNAEALQSPTQGTLFSEEQIQELKDELNHAWERQLLLVHQLHDQGADISKIASLIGMGERDVWEMLKMLPVTSSRRSDEDESDSDQGD</sequence>
<dbReference type="PROSITE" id="PS50943">
    <property type="entry name" value="HTH_CROC1"/>
    <property type="match status" value="1"/>
</dbReference>
<dbReference type="CDD" id="cd00093">
    <property type="entry name" value="HTH_XRE"/>
    <property type="match status" value="1"/>
</dbReference>
<dbReference type="SUPFAM" id="SSF47413">
    <property type="entry name" value="lambda repressor-like DNA-binding domains"/>
    <property type="match status" value="1"/>
</dbReference>
<evidence type="ECO:0000313" key="2">
    <source>
        <dbReference type="EMBL" id="GAA0347697.1"/>
    </source>
</evidence>
<name>A0ABP3GKS2_9ACTN</name>
<feature type="domain" description="HTH cro/C1-type" evidence="1">
    <location>
        <begin position="10"/>
        <end position="37"/>
    </location>
</feature>
<organism evidence="2 3">
    <name type="scientific">Actinoallomurus spadix</name>
    <dbReference type="NCBI Taxonomy" id="79912"/>
    <lineage>
        <taxon>Bacteria</taxon>
        <taxon>Bacillati</taxon>
        <taxon>Actinomycetota</taxon>
        <taxon>Actinomycetes</taxon>
        <taxon>Streptosporangiales</taxon>
        <taxon>Thermomonosporaceae</taxon>
        <taxon>Actinoallomurus</taxon>
    </lineage>
</organism>
<proteinExistence type="predicted"/>